<evidence type="ECO:0000256" key="6">
    <source>
        <dbReference type="ARBA" id="ARBA00022448"/>
    </source>
</evidence>
<evidence type="ECO:0000313" key="15">
    <source>
        <dbReference type="Proteomes" id="UP000050761"/>
    </source>
</evidence>
<accession>A0A3P7YLX1</accession>
<dbReference type="OrthoDB" id="5827396at2759"/>
<evidence type="ECO:0000256" key="1">
    <source>
        <dbReference type="ARBA" id="ARBA00004255"/>
    </source>
</evidence>
<comment type="similarity">
    <text evidence="3">Belongs to the COPE family.</text>
</comment>
<keyword evidence="11" id="KW-0472">Membrane</keyword>
<keyword evidence="8" id="KW-0931">ER-Golgi transport</keyword>
<keyword evidence="10" id="KW-0333">Golgi apparatus</keyword>
<evidence type="ECO:0000256" key="9">
    <source>
        <dbReference type="ARBA" id="ARBA00022927"/>
    </source>
</evidence>
<reference evidence="14 15" key="1">
    <citation type="submission" date="2018-11" db="EMBL/GenBank/DDBJ databases">
        <authorList>
            <consortium name="Pathogen Informatics"/>
        </authorList>
    </citation>
    <scope>NUCLEOTIDE SEQUENCE [LARGE SCALE GENOMIC DNA]</scope>
</reference>
<dbReference type="GO" id="GO:0005198">
    <property type="term" value="F:structural molecule activity"/>
    <property type="evidence" value="ECO:0007669"/>
    <property type="project" value="InterPro"/>
</dbReference>
<keyword evidence="6" id="KW-0813">Transport</keyword>
<dbReference type="GO" id="GO:0006890">
    <property type="term" value="P:retrograde vesicle-mediated transport, Golgi to endoplasmic reticulum"/>
    <property type="evidence" value="ECO:0007669"/>
    <property type="project" value="InterPro"/>
</dbReference>
<keyword evidence="7" id="KW-0963">Cytoplasm</keyword>
<organism evidence="15 16">
    <name type="scientific">Heligmosomoides polygyrus</name>
    <name type="common">Parasitic roundworm</name>
    <dbReference type="NCBI Taxonomy" id="6339"/>
    <lineage>
        <taxon>Eukaryota</taxon>
        <taxon>Metazoa</taxon>
        <taxon>Ecdysozoa</taxon>
        <taxon>Nematoda</taxon>
        <taxon>Chromadorea</taxon>
        <taxon>Rhabditida</taxon>
        <taxon>Rhabditina</taxon>
        <taxon>Rhabditomorpha</taxon>
        <taxon>Strongyloidea</taxon>
        <taxon>Heligmosomidae</taxon>
        <taxon>Heligmosomoides</taxon>
    </lineage>
</organism>
<dbReference type="WBParaSite" id="HPBE_0000765801-mRNA-1">
    <property type="protein sequence ID" value="HPBE_0000765801-mRNA-1"/>
    <property type="gene ID" value="HPBE_0000765801"/>
</dbReference>
<dbReference type="Pfam" id="PF04733">
    <property type="entry name" value="Coatomer_E"/>
    <property type="match status" value="1"/>
</dbReference>
<evidence type="ECO:0000256" key="8">
    <source>
        <dbReference type="ARBA" id="ARBA00022892"/>
    </source>
</evidence>
<evidence type="ECO:0000256" key="10">
    <source>
        <dbReference type="ARBA" id="ARBA00023034"/>
    </source>
</evidence>
<proteinExistence type="inferred from homology"/>
<comment type="subunit">
    <text evidence="4">Oligomeric complex that consists of at least the alpha, beta, beta', gamma, delta, epsilon and zeta subunits.</text>
</comment>
<dbReference type="GO" id="GO:0006888">
    <property type="term" value="P:endoplasmic reticulum to Golgi vesicle-mediated transport"/>
    <property type="evidence" value="ECO:0007669"/>
    <property type="project" value="TreeGrafter"/>
</dbReference>
<evidence type="ECO:0000256" key="12">
    <source>
        <dbReference type="ARBA" id="ARBA00023329"/>
    </source>
</evidence>
<keyword evidence="12" id="KW-0968">Cytoplasmic vesicle</keyword>
<evidence type="ECO:0000256" key="11">
    <source>
        <dbReference type="ARBA" id="ARBA00023136"/>
    </source>
</evidence>
<dbReference type="GO" id="GO:0015031">
    <property type="term" value="P:protein transport"/>
    <property type="evidence" value="ECO:0007669"/>
    <property type="project" value="UniProtKB-KW"/>
</dbReference>
<sequence>MTDKYGQRPRLLIAQSAVLTLQETTDGEALLHNAQLRDSNNCDALVNLVAVSQFVGKDCEVIKRTITQLQDIDSSHPWLADMKARRAFW</sequence>
<dbReference type="InterPro" id="IPR006822">
    <property type="entry name" value="Coatomer_esu"/>
</dbReference>
<keyword evidence="15" id="KW-1185">Reference proteome</keyword>
<dbReference type="InterPro" id="IPR011990">
    <property type="entry name" value="TPR-like_helical_dom_sf"/>
</dbReference>
<dbReference type="GO" id="GO:0000139">
    <property type="term" value="C:Golgi membrane"/>
    <property type="evidence" value="ECO:0007669"/>
    <property type="project" value="UniProtKB-SubCell"/>
</dbReference>
<evidence type="ECO:0000256" key="5">
    <source>
        <dbReference type="ARBA" id="ARBA00015828"/>
    </source>
</evidence>
<evidence type="ECO:0000256" key="7">
    <source>
        <dbReference type="ARBA" id="ARBA00022490"/>
    </source>
</evidence>
<dbReference type="Gene3D" id="1.25.40.10">
    <property type="entry name" value="Tetratricopeptide repeat domain"/>
    <property type="match status" value="1"/>
</dbReference>
<accession>A0A183FKI1</accession>
<comment type="subcellular location">
    <subcellularLocation>
        <location evidence="2">Cytoplasmic vesicle</location>
        <location evidence="2">COPI-coated vesicle membrane</location>
        <topology evidence="2">Peripheral membrane protein</topology>
        <orientation evidence="2">Cytoplasmic side</orientation>
    </subcellularLocation>
    <subcellularLocation>
        <location evidence="1">Golgi apparatus membrane</location>
        <topology evidence="1">Peripheral membrane protein</topology>
        <orientation evidence="1">Cytoplasmic side</orientation>
    </subcellularLocation>
</comment>
<dbReference type="EMBL" id="UZAH01025948">
    <property type="protein sequence ID" value="VDO73167.1"/>
    <property type="molecule type" value="Genomic_DNA"/>
</dbReference>
<evidence type="ECO:0000256" key="13">
    <source>
        <dbReference type="ARBA" id="ARBA00031602"/>
    </source>
</evidence>
<protein>
    <recommendedName>
        <fullName evidence="5">Coatomer subunit epsilon</fullName>
    </recommendedName>
    <alternativeName>
        <fullName evidence="13">Epsilon-coat protein</fullName>
    </alternativeName>
</protein>
<reference evidence="16" key="2">
    <citation type="submission" date="2019-09" db="UniProtKB">
        <authorList>
            <consortium name="WormBaseParasite"/>
        </authorList>
    </citation>
    <scope>IDENTIFICATION</scope>
</reference>
<dbReference type="PANTHER" id="PTHR10805:SF0">
    <property type="entry name" value="COATOMER SUBUNIT EPSILON"/>
    <property type="match status" value="1"/>
</dbReference>
<evidence type="ECO:0000256" key="2">
    <source>
        <dbReference type="ARBA" id="ARBA00004347"/>
    </source>
</evidence>
<dbReference type="GO" id="GO:0030126">
    <property type="term" value="C:COPI vesicle coat"/>
    <property type="evidence" value="ECO:0007669"/>
    <property type="project" value="TreeGrafter"/>
</dbReference>
<gene>
    <name evidence="14" type="ORF">HPBE_LOCUS7659</name>
</gene>
<name>A0A183FKI1_HELPZ</name>
<evidence type="ECO:0000256" key="4">
    <source>
        <dbReference type="ARBA" id="ARBA00011775"/>
    </source>
</evidence>
<evidence type="ECO:0000256" key="3">
    <source>
        <dbReference type="ARBA" id="ARBA00008827"/>
    </source>
</evidence>
<dbReference type="PANTHER" id="PTHR10805">
    <property type="entry name" value="COATOMER SUBUNIT EPSILON"/>
    <property type="match status" value="1"/>
</dbReference>
<dbReference type="Proteomes" id="UP000050761">
    <property type="component" value="Unassembled WGS sequence"/>
</dbReference>
<dbReference type="GO" id="GO:0006891">
    <property type="term" value="P:intra-Golgi vesicle-mediated transport"/>
    <property type="evidence" value="ECO:0007669"/>
    <property type="project" value="TreeGrafter"/>
</dbReference>
<evidence type="ECO:0000313" key="16">
    <source>
        <dbReference type="WBParaSite" id="HPBE_0000765801-mRNA-1"/>
    </source>
</evidence>
<evidence type="ECO:0000313" key="14">
    <source>
        <dbReference type="EMBL" id="VDO73167.1"/>
    </source>
</evidence>
<dbReference type="AlphaFoldDB" id="A0A183FKI1"/>
<keyword evidence="9" id="KW-0653">Protein transport</keyword>